<dbReference type="AlphaFoldDB" id="A0A0V1ALP7"/>
<gene>
    <name evidence="1" type="ORF">T03_13433</name>
</gene>
<dbReference type="EMBL" id="JYDI01002148">
    <property type="protein sequence ID" value="KRY25719.1"/>
    <property type="molecule type" value="Genomic_DNA"/>
</dbReference>
<keyword evidence="2" id="KW-1185">Reference proteome</keyword>
<comment type="caution">
    <text evidence="1">The sequence shown here is derived from an EMBL/GenBank/DDBJ whole genome shotgun (WGS) entry which is preliminary data.</text>
</comment>
<proteinExistence type="predicted"/>
<accession>A0A0V1ALP7</accession>
<protein>
    <submittedName>
        <fullName evidence="1">Uncharacterized protein</fullName>
    </submittedName>
</protein>
<dbReference type="Proteomes" id="UP000054653">
    <property type="component" value="Unassembled WGS sequence"/>
</dbReference>
<evidence type="ECO:0000313" key="2">
    <source>
        <dbReference type="Proteomes" id="UP000054653"/>
    </source>
</evidence>
<reference evidence="1 2" key="1">
    <citation type="submission" date="2015-01" db="EMBL/GenBank/DDBJ databases">
        <title>Evolution of Trichinella species and genotypes.</title>
        <authorList>
            <person name="Korhonen P.K."/>
            <person name="Edoardo P."/>
            <person name="Giuseppe L.R."/>
            <person name="Gasser R.B."/>
        </authorList>
    </citation>
    <scope>NUCLEOTIDE SEQUENCE [LARGE SCALE GENOMIC DNA]</scope>
    <source>
        <strain evidence="1">ISS120</strain>
    </source>
</reference>
<name>A0A0V1ALP7_TRIBR</name>
<sequence length="45" mass="5455">MDTAFWTGQQWKRKWIPLLLDPGFNINAIMQNSTLPRVMYDEEIW</sequence>
<evidence type="ECO:0000313" key="1">
    <source>
        <dbReference type="EMBL" id="KRY25719.1"/>
    </source>
</evidence>
<organism evidence="1 2">
    <name type="scientific">Trichinella britovi</name>
    <name type="common">Parasitic roundworm</name>
    <dbReference type="NCBI Taxonomy" id="45882"/>
    <lineage>
        <taxon>Eukaryota</taxon>
        <taxon>Metazoa</taxon>
        <taxon>Ecdysozoa</taxon>
        <taxon>Nematoda</taxon>
        <taxon>Enoplea</taxon>
        <taxon>Dorylaimia</taxon>
        <taxon>Trichinellida</taxon>
        <taxon>Trichinellidae</taxon>
        <taxon>Trichinella</taxon>
    </lineage>
</organism>